<dbReference type="GO" id="GO:0008360">
    <property type="term" value="P:regulation of cell shape"/>
    <property type="evidence" value="ECO:0007669"/>
    <property type="project" value="UniProtKB-KW"/>
</dbReference>
<comment type="catalytic activity">
    <reaction evidence="16 17 18">
        <text>UDP-N-acetyl-alpha-D-muramoyl-L-alanine + D-glutamate + ATP = UDP-N-acetyl-alpha-D-muramoyl-L-alanyl-D-glutamate + ADP + phosphate + H(+)</text>
        <dbReference type="Rhea" id="RHEA:16429"/>
        <dbReference type="ChEBI" id="CHEBI:15378"/>
        <dbReference type="ChEBI" id="CHEBI:29986"/>
        <dbReference type="ChEBI" id="CHEBI:30616"/>
        <dbReference type="ChEBI" id="CHEBI:43474"/>
        <dbReference type="ChEBI" id="CHEBI:83898"/>
        <dbReference type="ChEBI" id="CHEBI:83900"/>
        <dbReference type="ChEBI" id="CHEBI:456216"/>
        <dbReference type="EC" id="6.3.2.9"/>
    </reaction>
</comment>
<name>A0A1T5A223_9FIRM</name>
<dbReference type="PANTHER" id="PTHR43692:SF1">
    <property type="entry name" value="UDP-N-ACETYLMURAMOYLALANINE--D-GLUTAMATE LIGASE"/>
    <property type="match status" value="1"/>
</dbReference>
<evidence type="ECO:0000256" key="5">
    <source>
        <dbReference type="ARBA" id="ARBA00012212"/>
    </source>
</evidence>
<dbReference type="HAMAP" id="MF_00639">
    <property type="entry name" value="MurD"/>
    <property type="match status" value="1"/>
</dbReference>
<dbReference type="GO" id="GO:0009252">
    <property type="term" value="P:peptidoglycan biosynthetic process"/>
    <property type="evidence" value="ECO:0007669"/>
    <property type="project" value="UniProtKB-UniRule"/>
</dbReference>
<sequence length="446" mass="49986">MKNNIIIVGLGKTGFCVLDYFINQDVNIQVFDSKTDYDSDKIAKLSSNKNVIFNLGKNPTGDEEADMVVMSPGISLDLEFVKKFISRNIEVTGEIELSYRYGKGRFVGITGTNGKTTTTTLVGDIFKAYKSDTKVVGNIGYPALEQAVVSDADTFLITELSSFQLESIKTFRPYISAILNITEDHLNRHKTMSEYMKAKFRIFENQSSDEFLVLNYDDELLRLSQSEIKPKIIYFSRREILKEGIFVENEQIVACIGNTKEYIMDVKDILLLGQHNLENVLAAVSIAVLAGIDKSIIKQEVMNFRGVEHRLELVRTYNDVNYINDSKATNPDSSIKALEAMNTPVILIAGGMDKQSDYSSFIDSCIPKVKHLILLGETKDVIEKTAISKGLLNITKVEDMKQAVDVAFLKAKEGDTVLLSPACASWDMYESFEHRGKDFKNFVLGL</sequence>
<proteinExistence type="inferred from homology"/>
<evidence type="ECO:0000256" key="12">
    <source>
        <dbReference type="ARBA" id="ARBA00022984"/>
    </source>
</evidence>
<dbReference type="InterPro" id="IPR036565">
    <property type="entry name" value="Mur-like_cat_sf"/>
</dbReference>
<dbReference type="PANTHER" id="PTHR43692">
    <property type="entry name" value="UDP-N-ACETYLMURAMOYLALANINE--D-GLUTAMATE LIGASE"/>
    <property type="match status" value="1"/>
</dbReference>
<dbReference type="EC" id="6.3.2.9" evidence="5 17"/>
<dbReference type="GO" id="GO:0051301">
    <property type="term" value="P:cell division"/>
    <property type="evidence" value="ECO:0007669"/>
    <property type="project" value="UniProtKB-KW"/>
</dbReference>
<dbReference type="Pfam" id="PF08245">
    <property type="entry name" value="Mur_ligase_M"/>
    <property type="match status" value="1"/>
</dbReference>
<dbReference type="Gene3D" id="3.40.1190.10">
    <property type="entry name" value="Mur-like, catalytic domain"/>
    <property type="match status" value="1"/>
</dbReference>
<evidence type="ECO:0000256" key="8">
    <source>
        <dbReference type="ARBA" id="ARBA00022598"/>
    </source>
</evidence>
<evidence type="ECO:0000256" key="6">
    <source>
        <dbReference type="ARBA" id="ARBA00015655"/>
    </source>
</evidence>
<gene>
    <name evidence="17" type="primary">murD</name>
    <name evidence="21" type="ORF">SAMN02745120_0677</name>
</gene>
<feature type="binding site" evidence="17">
    <location>
        <begin position="111"/>
        <end position="117"/>
    </location>
    <ligand>
        <name>ATP</name>
        <dbReference type="ChEBI" id="CHEBI:30616"/>
    </ligand>
</feature>
<evidence type="ECO:0000256" key="13">
    <source>
        <dbReference type="ARBA" id="ARBA00023316"/>
    </source>
</evidence>
<comment type="function">
    <text evidence="1 17 18">Cell wall formation. Catalyzes the addition of glutamate to the nucleotide precursor UDP-N-acetylmuramoyl-L-alanine (UMA).</text>
</comment>
<keyword evidence="22" id="KW-1185">Reference proteome</keyword>
<dbReference type="Proteomes" id="UP000243406">
    <property type="component" value="Unassembled WGS sequence"/>
</dbReference>
<dbReference type="GO" id="GO:0005737">
    <property type="term" value="C:cytoplasm"/>
    <property type="evidence" value="ECO:0007669"/>
    <property type="project" value="UniProtKB-SubCell"/>
</dbReference>
<keyword evidence="7 17" id="KW-0963">Cytoplasm</keyword>
<dbReference type="EMBL" id="FUYN01000001">
    <property type="protein sequence ID" value="SKB29028.1"/>
    <property type="molecule type" value="Genomic_DNA"/>
</dbReference>
<keyword evidence="11 17" id="KW-0133">Cell shape</keyword>
<accession>A0A1T5A223</accession>
<dbReference type="GO" id="GO:0008764">
    <property type="term" value="F:UDP-N-acetylmuramoylalanine-D-glutamate ligase activity"/>
    <property type="evidence" value="ECO:0007669"/>
    <property type="project" value="UniProtKB-UniRule"/>
</dbReference>
<evidence type="ECO:0000256" key="17">
    <source>
        <dbReference type="HAMAP-Rule" id="MF_00639"/>
    </source>
</evidence>
<feature type="domain" description="Mur ligase C-terminal" evidence="19">
    <location>
        <begin position="309"/>
        <end position="423"/>
    </location>
</feature>
<keyword evidence="9 17" id="KW-0547">Nucleotide-binding</keyword>
<dbReference type="Gene3D" id="3.90.190.20">
    <property type="entry name" value="Mur ligase, C-terminal domain"/>
    <property type="match status" value="1"/>
</dbReference>
<feature type="domain" description="Mur ligase central" evidence="20">
    <location>
        <begin position="109"/>
        <end position="286"/>
    </location>
</feature>
<keyword evidence="10 17" id="KW-0067">ATP-binding</keyword>
<organism evidence="21 22">
    <name type="scientific">Acetoanaerobium noterae</name>
    <dbReference type="NCBI Taxonomy" id="745369"/>
    <lineage>
        <taxon>Bacteria</taxon>
        <taxon>Bacillati</taxon>
        <taxon>Bacillota</taxon>
        <taxon>Clostridia</taxon>
        <taxon>Peptostreptococcales</taxon>
        <taxon>Filifactoraceae</taxon>
        <taxon>Acetoanaerobium</taxon>
    </lineage>
</organism>
<dbReference type="InterPro" id="IPR036615">
    <property type="entry name" value="Mur_ligase_C_dom_sf"/>
</dbReference>
<comment type="subcellular location">
    <subcellularLocation>
        <location evidence="2 17 18">Cytoplasm</location>
    </subcellularLocation>
</comment>
<evidence type="ECO:0000259" key="20">
    <source>
        <dbReference type="Pfam" id="PF08245"/>
    </source>
</evidence>
<dbReference type="SUPFAM" id="SSF53623">
    <property type="entry name" value="MurD-like peptide ligases, catalytic domain"/>
    <property type="match status" value="1"/>
</dbReference>
<evidence type="ECO:0000256" key="3">
    <source>
        <dbReference type="ARBA" id="ARBA00004752"/>
    </source>
</evidence>
<comment type="pathway">
    <text evidence="3 17 18">Cell wall biogenesis; peptidoglycan biosynthesis.</text>
</comment>
<dbReference type="SUPFAM" id="SSF51984">
    <property type="entry name" value="MurCD N-terminal domain"/>
    <property type="match status" value="1"/>
</dbReference>
<dbReference type="OrthoDB" id="9809796at2"/>
<dbReference type="InterPro" id="IPR005762">
    <property type="entry name" value="MurD"/>
</dbReference>
<evidence type="ECO:0000313" key="22">
    <source>
        <dbReference type="Proteomes" id="UP000243406"/>
    </source>
</evidence>
<comment type="similarity">
    <text evidence="4 17">Belongs to the MurCDEF family.</text>
</comment>
<protein>
    <recommendedName>
        <fullName evidence="6 17">UDP-N-acetylmuramoylalanine--D-glutamate ligase</fullName>
        <ecNumber evidence="5 17">6.3.2.9</ecNumber>
    </recommendedName>
    <alternativeName>
        <fullName evidence="15 17">D-glutamic acid-adding enzyme</fullName>
    </alternativeName>
    <alternativeName>
        <fullName evidence="14 17">UDP-N-acetylmuramoyl-L-alanyl-D-glutamate synthetase</fullName>
    </alternativeName>
</protein>
<evidence type="ECO:0000256" key="4">
    <source>
        <dbReference type="ARBA" id="ARBA00010416"/>
    </source>
</evidence>
<dbReference type="GO" id="GO:0005524">
    <property type="term" value="F:ATP binding"/>
    <property type="evidence" value="ECO:0007669"/>
    <property type="project" value="UniProtKB-UniRule"/>
</dbReference>
<evidence type="ECO:0000256" key="2">
    <source>
        <dbReference type="ARBA" id="ARBA00004496"/>
    </source>
</evidence>
<evidence type="ECO:0000256" key="16">
    <source>
        <dbReference type="ARBA" id="ARBA00047632"/>
    </source>
</evidence>
<dbReference type="Gene3D" id="3.40.50.720">
    <property type="entry name" value="NAD(P)-binding Rossmann-like Domain"/>
    <property type="match status" value="1"/>
</dbReference>
<dbReference type="SUPFAM" id="SSF53244">
    <property type="entry name" value="MurD-like peptide ligases, peptide-binding domain"/>
    <property type="match status" value="1"/>
</dbReference>
<dbReference type="InterPro" id="IPR004101">
    <property type="entry name" value="Mur_ligase_C"/>
</dbReference>
<dbReference type="NCBIfam" id="TIGR01087">
    <property type="entry name" value="murD"/>
    <property type="match status" value="1"/>
</dbReference>
<evidence type="ECO:0000313" key="21">
    <source>
        <dbReference type="EMBL" id="SKB29028.1"/>
    </source>
</evidence>
<evidence type="ECO:0000256" key="1">
    <source>
        <dbReference type="ARBA" id="ARBA00002734"/>
    </source>
</evidence>
<dbReference type="Pfam" id="PF21799">
    <property type="entry name" value="MurD-like_N"/>
    <property type="match status" value="1"/>
</dbReference>
<keyword evidence="13 17" id="KW-0961">Cell wall biogenesis/degradation</keyword>
<evidence type="ECO:0000259" key="19">
    <source>
        <dbReference type="Pfam" id="PF02875"/>
    </source>
</evidence>
<evidence type="ECO:0000256" key="10">
    <source>
        <dbReference type="ARBA" id="ARBA00022840"/>
    </source>
</evidence>
<evidence type="ECO:0000256" key="11">
    <source>
        <dbReference type="ARBA" id="ARBA00022960"/>
    </source>
</evidence>
<dbReference type="GO" id="GO:0071555">
    <property type="term" value="P:cell wall organization"/>
    <property type="evidence" value="ECO:0007669"/>
    <property type="project" value="UniProtKB-KW"/>
</dbReference>
<evidence type="ECO:0000256" key="15">
    <source>
        <dbReference type="ARBA" id="ARBA00032324"/>
    </source>
</evidence>
<keyword evidence="8 17" id="KW-0436">Ligase</keyword>
<evidence type="ECO:0000256" key="14">
    <source>
        <dbReference type="ARBA" id="ARBA00030398"/>
    </source>
</evidence>
<reference evidence="22" key="1">
    <citation type="submission" date="2017-02" db="EMBL/GenBank/DDBJ databases">
        <authorList>
            <person name="Varghese N."/>
            <person name="Submissions S."/>
        </authorList>
    </citation>
    <scope>NUCLEOTIDE SEQUENCE [LARGE SCALE GENOMIC DNA]</scope>
    <source>
        <strain evidence="22">ATCC 35199</strain>
    </source>
</reference>
<dbReference type="InterPro" id="IPR013221">
    <property type="entry name" value="Mur_ligase_cen"/>
</dbReference>
<evidence type="ECO:0000256" key="18">
    <source>
        <dbReference type="RuleBase" id="RU003664"/>
    </source>
</evidence>
<keyword evidence="17 18" id="KW-0132">Cell division</keyword>
<keyword evidence="12 17" id="KW-0573">Peptidoglycan synthesis</keyword>
<dbReference type="RefSeq" id="WP_079588629.1">
    <property type="nucleotide sequence ID" value="NZ_FUYN01000001.1"/>
</dbReference>
<dbReference type="AlphaFoldDB" id="A0A1T5A223"/>
<evidence type="ECO:0000256" key="7">
    <source>
        <dbReference type="ARBA" id="ARBA00022490"/>
    </source>
</evidence>
<evidence type="ECO:0000256" key="9">
    <source>
        <dbReference type="ARBA" id="ARBA00022741"/>
    </source>
</evidence>
<keyword evidence="17 18" id="KW-0131">Cell cycle</keyword>
<dbReference type="Pfam" id="PF02875">
    <property type="entry name" value="Mur_ligase_C"/>
    <property type="match status" value="1"/>
</dbReference>
<dbReference type="UniPathway" id="UPA00219"/>